<name>A0A6P5ELI2_ANACO</name>
<dbReference type="InterPro" id="IPR009787">
    <property type="entry name" value="Jagunal"/>
</dbReference>
<keyword evidence="5 7" id="KW-1133">Transmembrane helix</keyword>
<reference evidence="9" key="2">
    <citation type="submission" date="2025-08" db="UniProtKB">
        <authorList>
            <consortium name="RefSeq"/>
        </authorList>
    </citation>
    <scope>IDENTIFICATION</scope>
    <source>
        <tissue evidence="9">Leaf</tissue>
    </source>
</reference>
<dbReference type="GO" id="GO:0005789">
    <property type="term" value="C:endoplasmic reticulum membrane"/>
    <property type="evidence" value="ECO:0007669"/>
    <property type="project" value="UniProtKB-SubCell"/>
</dbReference>
<keyword evidence="6 7" id="KW-0472">Membrane</keyword>
<evidence type="ECO:0000256" key="2">
    <source>
        <dbReference type="ARBA" id="ARBA00008462"/>
    </source>
</evidence>
<evidence type="ECO:0000313" key="8">
    <source>
        <dbReference type="Proteomes" id="UP000515123"/>
    </source>
</evidence>
<reference evidence="8" key="1">
    <citation type="journal article" date="2015" name="Nat. Genet.">
        <title>The pineapple genome and the evolution of CAM photosynthesis.</title>
        <authorList>
            <person name="Ming R."/>
            <person name="VanBuren R."/>
            <person name="Wai C.M."/>
            <person name="Tang H."/>
            <person name="Schatz M.C."/>
            <person name="Bowers J.E."/>
            <person name="Lyons E."/>
            <person name="Wang M.L."/>
            <person name="Chen J."/>
            <person name="Biggers E."/>
            <person name="Zhang J."/>
            <person name="Huang L."/>
            <person name="Zhang L."/>
            <person name="Miao W."/>
            <person name="Zhang J."/>
            <person name="Ye Z."/>
            <person name="Miao C."/>
            <person name="Lin Z."/>
            <person name="Wang H."/>
            <person name="Zhou H."/>
            <person name="Yim W.C."/>
            <person name="Priest H.D."/>
            <person name="Zheng C."/>
            <person name="Woodhouse M."/>
            <person name="Edger P.P."/>
            <person name="Guyot R."/>
            <person name="Guo H.B."/>
            <person name="Guo H."/>
            <person name="Zheng G."/>
            <person name="Singh R."/>
            <person name="Sharma A."/>
            <person name="Min X."/>
            <person name="Zheng Y."/>
            <person name="Lee H."/>
            <person name="Gurtowski J."/>
            <person name="Sedlazeck F.J."/>
            <person name="Harkess A."/>
            <person name="McKain M.R."/>
            <person name="Liao Z."/>
            <person name="Fang J."/>
            <person name="Liu J."/>
            <person name="Zhang X."/>
            <person name="Zhang Q."/>
            <person name="Hu W."/>
            <person name="Qin Y."/>
            <person name="Wang K."/>
            <person name="Chen L.Y."/>
            <person name="Shirley N."/>
            <person name="Lin Y.R."/>
            <person name="Liu L.Y."/>
            <person name="Hernandez A.G."/>
            <person name="Wright C.L."/>
            <person name="Bulone V."/>
            <person name="Tuskan G.A."/>
            <person name="Heath K."/>
            <person name="Zee F."/>
            <person name="Moore P.H."/>
            <person name="Sunkar R."/>
            <person name="Leebens-Mack J.H."/>
            <person name="Mockler T."/>
            <person name="Bennetzen J.L."/>
            <person name="Freeling M."/>
            <person name="Sankoff D."/>
            <person name="Paterson A.H."/>
            <person name="Zhu X."/>
            <person name="Yang X."/>
            <person name="Smith J.A."/>
            <person name="Cushman J.C."/>
            <person name="Paull R.E."/>
            <person name="Yu Q."/>
        </authorList>
    </citation>
    <scope>NUCLEOTIDE SEQUENCE [LARGE SCALE GENOMIC DNA]</scope>
    <source>
        <strain evidence="8">cv. F153</strain>
    </source>
</reference>
<evidence type="ECO:0000313" key="9">
    <source>
        <dbReference type="RefSeq" id="XP_020084314.1"/>
    </source>
</evidence>
<sequence>MQQRRRPTGTDGSDFSYRMVVDSRYTKVAKGKSRLASLIVSQAVNQVIGFLWVFLSISQEHEVDELAILSVSVGLVSLLIGELGRRRSQVISLRMYTGLSSIATLLSVGSFVRSDLFTKVIHHQTKAITTHEIVGAGHVLLGVLLQAIVIGTTVALVHNMSPKRAS</sequence>
<dbReference type="Gramene" id="Aco016271.1.mrna1">
    <property type="protein sequence ID" value="Aco016271.1.mrna1"/>
    <property type="gene ID" value="Aco016271.1.path1"/>
</dbReference>
<evidence type="ECO:0000256" key="3">
    <source>
        <dbReference type="ARBA" id="ARBA00022692"/>
    </source>
</evidence>
<evidence type="ECO:0000256" key="7">
    <source>
        <dbReference type="SAM" id="Phobius"/>
    </source>
</evidence>
<dbReference type="OrthoDB" id="1915239at2759"/>
<feature type="transmembrane region" description="Helical" evidence="7">
    <location>
        <begin position="35"/>
        <end position="54"/>
    </location>
</feature>
<dbReference type="GO" id="GO:0007029">
    <property type="term" value="P:endoplasmic reticulum organization"/>
    <property type="evidence" value="ECO:0007669"/>
    <property type="project" value="InterPro"/>
</dbReference>
<comment type="subcellular location">
    <subcellularLocation>
        <location evidence="1">Endoplasmic reticulum membrane</location>
        <topology evidence="1">Multi-pass membrane protein</topology>
    </subcellularLocation>
</comment>
<evidence type="ECO:0000256" key="1">
    <source>
        <dbReference type="ARBA" id="ARBA00004477"/>
    </source>
</evidence>
<dbReference type="Proteomes" id="UP000515123">
    <property type="component" value="Linkage group 3"/>
</dbReference>
<dbReference type="Pfam" id="PF07086">
    <property type="entry name" value="Jagunal"/>
    <property type="match status" value="1"/>
</dbReference>
<organism evidence="8 9">
    <name type="scientific">Ananas comosus</name>
    <name type="common">Pineapple</name>
    <name type="synonym">Ananas ananas</name>
    <dbReference type="NCBI Taxonomy" id="4615"/>
    <lineage>
        <taxon>Eukaryota</taxon>
        <taxon>Viridiplantae</taxon>
        <taxon>Streptophyta</taxon>
        <taxon>Embryophyta</taxon>
        <taxon>Tracheophyta</taxon>
        <taxon>Spermatophyta</taxon>
        <taxon>Magnoliopsida</taxon>
        <taxon>Liliopsida</taxon>
        <taxon>Poales</taxon>
        <taxon>Bromeliaceae</taxon>
        <taxon>Bromelioideae</taxon>
        <taxon>Ananas</taxon>
    </lineage>
</organism>
<proteinExistence type="inferred from homology"/>
<keyword evidence="4" id="KW-0256">Endoplasmic reticulum</keyword>
<keyword evidence="3 7" id="KW-0812">Transmembrane</keyword>
<dbReference type="GO" id="GO:0016192">
    <property type="term" value="P:vesicle-mediated transport"/>
    <property type="evidence" value="ECO:0007669"/>
    <property type="project" value="TreeGrafter"/>
</dbReference>
<feature type="transmembrane region" description="Helical" evidence="7">
    <location>
        <begin position="95"/>
        <end position="113"/>
    </location>
</feature>
<dbReference type="RefSeq" id="XP_020084314.1">
    <property type="nucleotide sequence ID" value="XM_020228725.1"/>
</dbReference>
<comment type="similarity">
    <text evidence="2">Belongs to the jagunal family.</text>
</comment>
<keyword evidence="8" id="KW-1185">Reference proteome</keyword>
<dbReference type="PANTHER" id="PTHR20955:SF1">
    <property type="entry name" value="PROTEIN JAGUNAL HOMOLOG 1"/>
    <property type="match status" value="1"/>
</dbReference>
<feature type="transmembrane region" description="Helical" evidence="7">
    <location>
        <begin position="133"/>
        <end position="157"/>
    </location>
</feature>
<gene>
    <name evidence="9" type="primary">LOC109707463</name>
</gene>
<evidence type="ECO:0000256" key="4">
    <source>
        <dbReference type="ARBA" id="ARBA00022824"/>
    </source>
</evidence>
<evidence type="ECO:0000256" key="5">
    <source>
        <dbReference type="ARBA" id="ARBA00022989"/>
    </source>
</evidence>
<dbReference type="AlphaFoldDB" id="A0A6P5ELI2"/>
<feature type="transmembrane region" description="Helical" evidence="7">
    <location>
        <begin position="66"/>
        <end position="83"/>
    </location>
</feature>
<accession>A0A6P5ELI2</accession>
<dbReference type="PANTHER" id="PTHR20955">
    <property type="entry name" value="PROTEIN JAGUNAL HOMOLOG 1"/>
    <property type="match status" value="1"/>
</dbReference>
<dbReference type="GeneID" id="109707463"/>
<protein>
    <submittedName>
        <fullName evidence="9">Uncharacterized protein LOC109707463</fullName>
    </submittedName>
</protein>
<evidence type="ECO:0000256" key="6">
    <source>
        <dbReference type="ARBA" id="ARBA00023136"/>
    </source>
</evidence>